<name>A0A2M6YSP1_9BACT</name>
<protein>
    <submittedName>
        <fullName evidence="1">Uncharacterized protein</fullName>
    </submittedName>
</protein>
<dbReference type="AlphaFoldDB" id="A0A2M6YSP1"/>
<sequence length="1006" mass="117135">MSLEQGLRPILDRLQKFKEGDKEKRFNGVNELINLFSKDQEFANNILKNTFSLWNEYHINPDEKTPKITAEKRASDLLRIKNFYNTPGYERSEKRIKLLLDQEKEPEYHSFSKSPDDPNRTEEELPIELKKHFQNVLIAYTFVSNKSLYEQRRERENYDKPKEERQIDAVLSALEGNHIHMGTGEGKSLTVITIASIIESITSSQKDCFVASISETLLEKMKLQTEKLLEKLRHDSHLSEFDLQLMSVEEPEQIESAKDTLFNDMQKEALLSDDINYSPEIKKQILQQCWEKKLNGNTEKEDILKKEFGGPRIVFTTERELVFKLAENPIKFAKTSPKIFMDEADVAYNRKSPYVQDMGDGFASKKDIRFSAVNWLFSYILSHQIKESDFQYENGSYKLIPDLENSDRFQLDNKLLKEGISIIGKKIGLDGEQEKLFAEKARKLIENSFQNEHERIEEIQRTGHVIGGIYNTLGKQYIFDEQGELQLRDNYTDELLENHEYQPDVHMAILALNDKFEFVQMNKINHSSIKFPTFVHYLKDKLICFSGTLKYPDPKTKKIKDSNFSKFLEAATKRKVRTIINPLELKTVPNPDLYKTEEEAIIKLKDDLKVTTKPTLVIDYEGTLHTKKLFNIIRDSRTSGKDRIVLLPPKPTKKKEESAYNDLVDEMTIKLANGEIDILISSGTAGTGINIINDDGSFPDLSVKLFGMPENEMQPTQGVGRRRMIGDDSAWFLSLDQMERDISNFKEKKATKLDIKLGEIDQQKIRELLGQALTNPKKRLDVILELLKQKRRQEGDDDKLSVEYDIFYQSFRKMFEKKIYKKIRSDFPNKILRKDAFRLMGMPENLYFEMPQIFNFNTNENSSTDYINRLKRSIFVQRPGREEKNYFDEQVDFWYDLNVNKVREYVELVRFQGKVDSKTSYFGAKIHLVPFEKKQFFQLLYPIAIFPPFDEYIPVIINSTSLGLEKGDNIYYITDQNGAVCTTENYSALSILPLANNQLAIFCRNK</sequence>
<comment type="caution">
    <text evidence="1">The sequence shown here is derived from an EMBL/GenBank/DDBJ whole genome shotgun (WGS) entry which is preliminary data.</text>
</comment>
<organism evidence="1 2">
    <name type="scientific">Candidatus Roizmanbacteria bacterium CG07_land_8_20_14_0_80_34_15</name>
    <dbReference type="NCBI Taxonomy" id="1974849"/>
    <lineage>
        <taxon>Bacteria</taxon>
        <taxon>Candidatus Roizmaniibacteriota</taxon>
    </lineage>
</organism>
<dbReference type="Proteomes" id="UP000230184">
    <property type="component" value="Unassembled WGS sequence"/>
</dbReference>
<dbReference type="SUPFAM" id="SSF52540">
    <property type="entry name" value="P-loop containing nucleoside triphosphate hydrolases"/>
    <property type="match status" value="1"/>
</dbReference>
<proteinExistence type="predicted"/>
<evidence type="ECO:0000313" key="1">
    <source>
        <dbReference type="EMBL" id="PIU36442.1"/>
    </source>
</evidence>
<evidence type="ECO:0000313" key="2">
    <source>
        <dbReference type="Proteomes" id="UP000230184"/>
    </source>
</evidence>
<dbReference type="EMBL" id="PEWY01000169">
    <property type="protein sequence ID" value="PIU36442.1"/>
    <property type="molecule type" value="Genomic_DNA"/>
</dbReference>
<gene>
    <name evidence="1" type="ORF">COT02_06005</name>
</gene>
<reference evidence="2" key="1">
    <citation type="submission" date="2017-09" db="EMBL/GenBank/DDBJ databases">
        <title>Depth-based differentiation of microbial function through sediment-hosted aquifers and enrichment of novel symbionts in the deep terrestrial subsurface.</title>
        <authorList>
            <person name="Probst A.J."/>
            <person name="Ladd B."/>
            <person name="Jarett J.K."/>
            <person name="Geller-Mcgrath D.E."/>
            <person name="Sieber C.M.K."/>
            <person name="Emerson J.B."/>
            <person name="Anantharaman K."/>
            <person name="Thomas B.C."/>
            <person name="Malmstrom R."/>
            <person name="Stieglmeier M."/>
            <person name="Klingl A."/>
            <person name="Woyke T."/>
            <person name="Ryan C.M."/>
            <person name="Banfield J.F."/>
        </authorList>
    </citation>
    <scope>NUCLEOTIDE SEQUENCE [LARGE SCALE GENOMIC DNA]</scope>
</reference>
<accession>A0A2M6YSP1</accession>
<dbReference type="InterPro" id="IPR027417">
    <property type="entry name" value="P-loop_NTPase"/>
</dbReference>